<evidence type="ECO:0000313" key="2">
    <source>
        <dbReference type="Proteomes" id="UP000237983"/>
    </source>
</evidence>
<dbReference type="InterPro" id="IPR036412">
    <property type="entry name" value="HAD-like_sf"/>
</dbReference>
<dbReference type="Proteomes" id="UP000237983">
    <property type="component" value="Unassembled WGS sequence"/>
</dbReference>
<dbReference type="PANTHER" id="PTHR43611:SF3">
    <property type="entry name" value="FLAVIN MONONUCLEOTIDE HYDROLASE 1, CHLOROPLATIC"/>
    <property type="match status" value="1"/>
</dbReference>
<dbReference type="EMBL" id="PVTL01000002">
    <property type="protein sequence ID" value="PRY69596.1"/>
    <property type="molecule type" value="Genomic_DNA"/>
</dbReference>
<dbReference type="AlphaFoldDB" id="A0A2T0VH97"/>
<dbReference type="Gene3D" id="1.10.150.240">
    <property type="entry name" value="Putative phosphatase, domain 2"/>
    <property type="match status" value="1"/>
</dbReference>
<dbReference type="GO" id="GO:0016787">
    <property type="term" value="F:hydrolase activity"/>
    <property type="evidence" value="ECO:0007669"/>
    <property type="project" value="UniProtKB-KW"/>
</dbReference>
<evidence type="ECO:0000313" key="1">
    <source>
        <dbReference type="EMBL" id="PRY69596.1"/>
    </source>
</evidence>
<dbReference type="OrthoDB" id="9797415at2"/>
<keyword evidence="2" id="KW-1185">Reference proteome</keyword>
<comment type="caution">
    <text evidence="1">The sequence shown here is derived from an EMBL/GenBank/DDBJ whole genome shotgun (WGS) entry which is preliminary data.</text>
</comment>
<dbReference type="InterPro" id="IPR023198">
    <property type="entry name" value="PGP-like_dom2"/>
</dbReference>
<sequence length="214" mass="22823">MTLLFIFDMDHVLYGYEWDRRIAGLSAATGLPPAEVRARWWDAGREVQAEAGAFRTGDEYIAAFSDAMDTTITKDEWVRIRGEAMTPWPDSIAAAARARRYGQVTLLTNNGALVGESLGVLAPALAPVFGEHLLTSSAYGARKPDPQVFSNVLARYGIAAEDAFFADDLAINVAGAASIGISAHQFLTAEGMCAAIDEFAMSRGTALVGSTTAL</sequence>
<dbReference type="InterPro" id="IPR023214">
    <property type="entry name" value="HAD_sf"/>
</dbReference>
<dbReference type="RefSeq" id="WP_106210503.1">
    <property type="nucleotide sequence ID" value="NZ_PVTL01000002.1"/>
</dbReference>
<accession>A0A2T0VH97</accession>
<organism evidence="1 2">
    <name type="scientific">Glaciihabitans tibetensis</name>
    <dbReference type="NCBI Taxonomy" id="1266600"/>
    <lineage>
        <taxon>Bacteria</taxon>
        <taxon>Bacillati</taxon>
        <taxon>Actinomycetota</taxon>
        <taxon>Actinomycetes</taxon>
        <taxon>Micrococcales</taxon>
        <taxon>Microbacteriaceae</taxon>
        <taxon>Glaciihabitans</taxon>
    </lineage>
</organism>
<keyword evidence="1" id="KW-0378">Hydrolase</keyword>
<proteinExistence type="predicted"/>
<dbReference type="Gene3D" id="3.40.50.1000">
    <property type="entry name" value="HAD superfamily/HAD-like"/>
    <property type="match status" value="1"/>
</dbReference>
<protein>
    <submittedName>
        <fullName evidence="1">Putative hydrolase of the HAD superfamily</fullName>
    </submittedName>
</protein>
<dbReference type="PANTHER" id="PTHR43611">
    <property type="entry name" value="ALPHA-D-GLUCOSE 1-PHOSPHATE PHOSPHATASE"/>
    <property type="match status" value="1"/>
</dbReference>
<name>A0A2T0VH97_9MICO</name>
<reference evidence="1 2" key="1">
    <citation type="submission" date="2018-03" db="EMBL/GenBank/DDBJ databases">
        <title>Genomic Encyclopedia of Type Strains, Phase III (KMG-III): the genomes of soil and plant-associated and newly described type strains.</title>
        <authorList>
            <person name="Whitman W."/>
        </authorList>
    </citation>
    <scope>NUCLEOTIDE SEQUENCE [LARGE SCALE GENOMIC DNA]</scope>
    <source>
        <strain evidence="1 2">CGMCC 1.12484</strain>
    </source>
</reference>
<gene>
    <name evidence="1" type="ORF">B0I08_102273</name>
</gene>
<dbReference type="Pfam" id="PF00702">
    <property type="entry name" value="Hydrolase"/>
    <property type="match status" value="1"/>
</dbReference>
<dbReference type="SUPFAM" id="SSF56784">
    <property type="entry name" value="HAD-like"/>
    <property type="match status" value="1"/>
</dbReference>